<protein>
    <submittedName>
        <fullName evidence="2">Uncharacterized protein</fullName>
    </submittedName>
</protein>
<organism evidence="2 3">
    <name type="scientific">Photobacterium lutimaris</name>
    <dbReference type="NCBI Taxonomy" id="388278"/>
    <lineage>
        <taxon>Bacteria</taxon>
        <taxon>Pseudomonadati</taxon>
        <taxon>Pseudomonadota</taxon>
        <taxon>Gammaproteobacteria</taxon>
        <taxon>Vibrionales</taxon>
        <taxon>Vibrionaceae</taxon>
        <taxon>Photobacterium</taxon>
    </lineage>
</organism>
<evidence type="ECO:0000256" key="1">
    <source>
        <dbReference type="SAM" id="MobiDB-lite"/>
    </source>
</evidence>
<evidence type="ECO:0000313" key="2">
    <source>
        <dbReference type="EMBL" id="PSU31711.1"/>
    </source>
</evidence>
<name>A0A2T3ITP7_9GAMM</name>
<feature type="region of interest" description="Disordered" evidence="1">
    <location>
        <begin position="1"/>
        <end position="24"/>
    </location>
</feature>
<gene>
    <name evidence="2" type="ORF">C9I99_21220</name>
</gene>
<dbReference type="AlphaFoldDB" id="A0A2T3ITP7"/>
<comment type="caution">
    <text evidence="2">The sequence shown here is derived from an EMBL/GenBank/DDBJ whole genome shotgun (WGS) entry which is preliminary data.</text>
</comment>
<evidence type="ECO:0000313" key="3">
    <source>
        <dbReference type="Proteomes" id="UP000241222"/>
    </source>
</evidence>
<dbReference type="EMBL" id="PYMH01000013">
    <property type="protein sequence ID" value="PSU31711.1"/>
    <property type="molecule type" value="Genomic_DNA"/>
</dbReference>
<reference evidence="2 3" key="1">
    <citation type="submission" date="2018-03" db="EMBL/GenBank/DDBJ databases">
        <title>Whole genome sequencing of Histamine producing bacteria.</title>
        <authorList>
            <person name="Butler K."/>
        </authorList>
    </citation>
    <scope>NUCLEOTIDE SEQUENCE [LARGE SCALE GENOMIC DNA]</scope>
    <source>
        <strain evidence="2 3">JCM 13586</strain>
    </source>
</reference>
<accession>A0A2T3ITP7</accession>
<sequence>MARPPVVVSQGQMNNKMTGSALPPANRKNMSKIFCQCDKCKRDLWVGETMVTLTKNKEKIESESCVQPLSVKILGTWCESCASKLTKQ</sequence>
<keyword evidence="3" id="KW-1185">Reference proteome</keyword>
<dbReference type="Proteomes" id="UP000241222">
    <property type="component" value="Unassembled WGS sequence"/>
</dbReference>
<proteinExistence type="predicted"/>
<feature type="compositionally biased region" description="Polar residues" evidence="1">
    <location>
        <begin position="9"/>
        <end position="18"/>
    </location>
</feature>